<feature type="region of interest" description="Disordered" evidence="1">
    <location>
        <begin position="1"/>
        <end position="72"/>
    </location>
</feature>
<protein>
    <submittedName>
        <fullName evidence="2">Uncharacterized protein</fullName>
    </submittedName>
</protein>
<dbReference type="AlphaFoldDB" id="A0A370BVT8"/>
<evidence type="ECO:0000313" key="2">
    <source>
        <dbReference type="EMBL" id="RDH18410.1"/>
    </source>
</evidence>
<feature type="compositionally biased region" description="Polar residues" evidence="1">
    <location>
        <begin position="48"/>
        <end position="65"/>
    </location>
</feature>
<feature type="compositionally biased region" description="Basic and acidic residues" evidence="1">
    <location>
        <begin position="36"/>
        <end position="47"/>
    </location>
</feature>
<dbReference type="Proteomes" id="UP000253845">
    <property type="component" value="Unassembled WGS sequence"/>
</dbReference>
<evidence type="ECO:0000313" key="3">
    <source>
        <dbReference type="Proteomes" id="UP000253845"/>
    </source>
</evidence>
<organism evidence="2 3">
    <name type="scientific">Aspergillus niger ATCC 13496</name>
    <dbReference type="NCBI Taxonomy" id="1353008"/>
    <lineage>
        <taxon>Eukaryota</taxon>
        <taxon>Fungi</taxon>
        <taxon>Dikarya</taxon>
        <taxon>Ascomycota</taxon>
        <taxon>Pezizomycotina</taxon>
        <taxon>Eurotiomycetes</taxon>
        <taxon>Eurotiomycetidae</taxon>
        <taxon>Eurotiales</taxon>
        <taxon>Aspergillaceae</taxon>
        <taxon>Aspergillus</taxon>
        <taxon>Aspergillus subgen. Circumdati</taxon>
    </lineage>
</organism>
<feature type="compositionally biased region" description="Polar residues" evidence="1">
    <location>
        <begin position="1"/>
        <end position="16"/>
    </location>
</feature>
<proteinExistence type="predicted"/>
<dbReference type="EMBL" id="KZ851924">
    <property type="protein sequence ID" value="RDH18410.1"/>
    <property type="molecule type" value="Genomic_DNA"/>
</dbReference>
<name>A0A370BVT8_ASPNG</name>
<gene>
    <name evidence="2" type="ORF">M747DRAFT_343460</name>
</gene>
<dbReference type="VEuPathDB" id="FungiDB:M747DRAFT_343460"/>
<reference evidence="2 3" key="1">
    <citation type="submission" date="2018-07" db="EMBL/GenBank/DDBJ databases">
        <title>Section-level genome sequencing of Aspergillus section Nigri to investigate inter- and intra-species variation.</title>
        <authorList>
            <consortium name="DOE Joint Genome Institute"/>
            <person name="Vesth T.C."/>
            <person name="Nybo J.L."/>
            <person name="Theobald S."/>
            <person name="Frisvad J.C."/>
            <person name="Larsen T.O."/>
            <person name="Nielsen K.F."/>
            <person name="Hoof J.B."/>
            <person name="Brandl J."/>
            <person name="Salamov A."/>
            <person name="Riley R."/>
            <person name="Gladden J.M."/>
            <person name="Phatale P."/>
            <person name="Nielsen M.T."/>
            <person name="Lyhne E.K."/>
            <person name="Kogle M.E."/>
            <person name="Strasser K."/>
            <person name="McDonnell E."/>
            <person name="Barry K."/>
            <person name="Clum A."/>
            <person name="Chen C."/>
            <person name="Nolan M."/>
            <person name="Sandor L."/>
            <person name="Kuo A."/>
            <person name="Lipzen A."/>
            <person name="Hainaut M."/>
            <person name="Drula E."/>
            <person name="Tsang A."/>
            <person name="Magnuson J.K."/>
            <person name="Henrissat B."/>
            <person name="Wiebenga A."/>
            <person name="Simmons B.A."/>
            <person name="Makela M.R."/>
            <person name="De vries R.P."/>
            <person name="Grigoriev I.V."/>
            <person name="Mortensen U.H."/>
            <person name="Baker S.E."/>
            <person name="Andersen M.R."/>
        </authorList>
    </citation>
    <scope>NUCLEOTIDE SEQUENCE [LARGE SCALE GENOMIC DNA]</scope>
    <source>
        <strain evidence="2 3">ATCC 13496</strain>
    </source>
</reference>
<accession>A0A370BVT8</accession>
<sequence>MTTSHSPSPQIRQEPTTHFYPSPSPSPPESNNQHHGSIENHLDRYEKTTSLSGTINITVESPSSSSHDEEFLDTTATGPLTISTACLLALDVLELSGQSFPK</sequence>
<evidence type="ECO:0000256" key="1">
    <source>
        <dbReference type="SAM" id="MobiDB-lite"/>
    </source>
</evidence>